<comment type="caution">
    <text evidence="1">The sequence shown here is derived from an EMBL/GenBank/DDBJ whole genome shotgun (WGS) entry which is preliminary data.</text>
</comment>
<evidence type="ECO:0000313" key="2">
    <source>
        <dbReference type="Proteomes" id="UP001285521"/>
    </source>
</evidence>
<evidence type="ECO:0000313" key="1">
    <source>
        <dbReference type="EMBL" id="MDX8036014.1"/>
    </source>
</evidence>
<name>A0ABU4TCU6_9PSEU</name>
<gene>
    <name evidence="1" type="ORF">SK803_37960</name>
</gene>
<reference evidence="1 2" key="1">
    <citation type="submission" date="2023-11" db="EMBL/GenBank/DDBJ databases">
        <title>Lentzea sokolovensis, sp. nov., Lentzea kristufkii, sp. nov., and Lentzea miocenensis, sp. nov., rare actinobacteria from Sokolov Coal Basin, Miocene lacustrine sediment, Czech Republic.</title>
        <authorList>
            <person name="Lara A."/>
            <person name="Kotroba L."/>
            <person name="Nouioui I."/>
            <person name="Neumann-Schaal M."/>
            <person name="Mast Y."/>
            <person name="Chronakova A."/>
        </authorList>
    </citation>
    <scope>NUCLEOTIDE SEQUENCE [LARGE SCALE GENOMIC DNA]</scope>
    <source>
        <strain evidence="1 2">BCCO 10_0856</strain>
    </source>
</reference>
<dbReference type="EMBL" id="JAXAVW010000040">
    <property type="protein sequence ID" value="MDX8036014.1"/>
    <property type="molecule type" value="Genomic_DNA"/>
</dbReference>
<sequence>MPLSLKLGTGQLRRTWKPPPCPWRRYQAIQTSCWRKRLLIEY</sequence>
<proteinExistence type="predicted"/>
<keyword evidence="2" id="KW-1185">Reference proteome</keyword>
<dbReference type="Proteomes" id="UP001285521">
    <property type="component" value="Unassembled WGS sequence"/>
</dbReference>
<organism evidence="1 2">
    <name type="scientific">Lentzea miocenica</name>
    <dbReference type="NCBI Taxonomy" id="3095431"/>
    <lineage>
        <taxon>Bacteria</taxon>
        <taxon>Bacillati</taxon>
        <taxon>Actinomycetota</taxon>
        <taxon>Actinomycetes</taxon>
        <taxon>Pseudonocardiales</taxon>
        <taxon>Pseudonocardiaceae</taxon>
        <taxon>Lentzea</taxon>
    </lineage>
</organism>
<accession>A0ABU4TCU6</accession>
<protein>
    <submittedName>
        <fullName evidence="1">Uncharacterized protein</fullName>
    </submittedName>
</protein>
<dbReference type="RefSeq" id="WP_319971025.1">
    <property type="nucleotide sequence ID" value="NZ_JAXAVW010000040.1"/>
</dbReference>